<protein>
    <submittedName>
        <fullName evidence="1">Uncharacterized protein</fullName>
    </submittedName>
</protein>
<dbReference type="KEGG" id="mac:MA_3558"/>
<dbReference type="Proteomes" id="UP000002487">
    <property type="component" value="Chromosome"/>
</dbReference>
<dbReference type="AlphaFoldDB" id="Q8TK59"/>
<name>Q8TK59_METAC</name>
<organism evidence="1 2">
    <name type="scientific">Methanosarcina acetivorans (strain ATCC 35395 / DSM 2834 / JCM 12185 / C2A)</name>
    <dbReference type="NCBI Taxonomy" id="188937"/>
    <lineage>
        <taxon>Archaea</taxon>
        <taxon>Methanobacteriati</taxon>
        <taxon>Methanobacteriota</taxon>
        <taxon>Stenosarchaea group</taxon>
        <taxon>Methanomicrobia</taxon>
        <taxon>Methanosarcinales</taxon>
        <taxon>Methanosarcinaceae</taxon>
        <taxon>Methanosarcina</taxon>
    </lineage>
</organism>
<dbReference type="HOGENOM" id="CLU_2299317_0_0_2"/>
<sequence>MDIQVEFQKGLLFFWLEAWRVEEPFFEWWDSNQGYSPELPVIENIHTLNKISTIFSFPNPVILQVCLLFNFKLCSLCRFISSLSLHSRSRSTPSFMKTRL</sequence>
<reference evidence="1 2" key="1">
    <citation type="journal article" date="2002" name="Genome Res.">
        <title>The genome of Methanosarcina acetivorans reveals extensive metabolic and physiological diversity.</title>
        <authorList>
            <person name="Galagan J.E."/>
            <person name="Nusbaum C."/>
            <person name="Roy A."/>
            <person name="Endrizzi M.G."/>
            <person name="Macdonald P."/>
            <person name="FitzHugh W."/>
            <person name="Calvo S."/>
            <person name="Engels R."/>
            <person name="Smirnov S."/>
            <person name="Atnoor D."/>
            <person name="Brown A."/>
            <person name="Allen N."/>
            <person name="Naylor J."/>
            <person name="Stange-Thomann N."/>
            <person name="DeArellano K."/>
            <person name="Johnson R."/>
            <person name="Linton L."/>
            <person name="McEwan P."/>
            <person name="McKernan K."/>
            <person name="Talamas J."/>
            <person name="Tirrell A."/>
            <person name="Ye W."/>
            <person name="Zimmer A."/>
            <person name="Barber R.D."/>
            <person name="Cann I."/>
            <person name="Graham D.E."/>
            <person name="Grahame D.A."/>
            <person name="Guss A."/>
            <person name="Hedderich R."/>
            <person name="Ingram-Smith C."/>
            <person name="Kuettner C.H."/>
            <person name="Krzycki J.A."/>
            <person name="Leigh J.A."/>
            <person name="Li W."/>
            <person name="Liu J."/>
            <person name="Mukhopadhyay B."/>
            <person name="Reeve J.N."/>
            <person name="Smith K."/>
            <person name="Springer T.A."/>
            <person name="Umayam L.A."/>
            <person name="White O."/>
            <person name="White R.H."/>
            <person name="de Macario E.C."/>
            <person name="Ferry J.G."/>
            <person name="Jarrell K.F."/>
            <person name="Jing H."/>
            <person name="Macario A.J.L."/>
            <person name="Paulsen I."/>
            <person name="Pritchett M."/>
            <person name="Sowers K.R."/>
            <person name="Swanson R.V."/>
            <person name="Zinder S.H."/>
            <person name="Lander E."/>
            <person name="Metcalf W.W."/>
            <person name="Birren B."/>
        </authorList>
    </citation>
    <scope>NUCLEOTIDE SEQUENCE [LARGE SCALE GENOMIC DNA]</scope>
    <source>
        <strain evidence="2">ATCC 35395 / DSM 2834 / JCM 12185 / C2A</strain>
    </source>
</reference>
<proteinExistence type="predicted"/>
<gene>
    <name evidence="1" type="ordered locus">MA_3558</name>
</gene>
<keyword evidence="2" id="KW-1185">Reference proteome</keyword>
<dbReference type="EnsemblBacteria" id="AAM06919">
    <property type="protein sequence ID" value="AAM06919"/>
    <property type="gene ID" value="MA_3558"/>
</dbReference>
<dbReference type="EMBL" id="AE010299">
    <property type="protein sequence ID" value="AAM06919.1"/>
    <property type="molecule type" value="Genomic_DNA"/>
</dbReference>
<evidence type="ECO:0000313" key="2">
    <source>
        <dbReference type="Proteomes" id="UP000002487"/>
    </source>
</evidence>
<evidence type="ECO:0000313" key="1">
    <source>
        <dbReference type="EMBL" id="AAM06919.1"/>
    </source>
</evidence>
<dbReference type="InParanoid" id="Q8TK59"/>
<accession>Q8TK59</accession>